<evidence type="ECO:0000256" key="9">
    <source>
        <dbReference type="PROSITE-ProRule" id="PRU00546"/>
    </source>
</evidence>
<evidence type="ECO:0000256" key="2">
    <source>
        <dbReference type="ARBA" id="ARBA00022723"/>
    </source>
</evidence>
<dbReference type="Gene3D" id="2.60.260.20">
    <property type="entry name" value="Urease metallochaperone UreE, N-terminal domain"/>
    <property type="match status" value="2"/>
</dbReference>
<dbReference type="FunFam" id="1.10.287.110:FF:000016">
    <property type="entry name" value="DnaJ (Hsp40) homolog, subfamily A, member 2"/>
    <property type="match status" value="1"/>
</dbReference>
<dbReference type="InterPro" id="IPR002939">
    <property type="entry name" value="DnaJ_C"/>
</dbReference>
<dbReference type="AlphaFoldDB" id="A0AAJ6YKN2"/>
<dbReference type="PROSITE" id="PS50076">
    <property type="entry name" value="DNAJ_2"/>
    <property type="match status" value="1"/>
</dbReference>
<keyword evidence="7" id="KW-0449">Lipoprotein</keyword>
<dbReference type="CDD" id="cd06257">
    <property type="entry name" value="DnaJ"/>
    <property type="match status" value="1"/>
</dbReference>
<dbReference type="FunFam" id="2.10.230.10:FF:000001">
    <property type="entry name" value="DnaJ subfamily A member 2"/>
    <property type="match status" value="1"/>
</dbReference>
<dbReference type="SMART" id="SM00271">
    <property type="entry name" value="DnaJ"/>
    <property type="match status" value="1"/>
</dbReference>
<dbReference type="GO" id="GO:0008270">
    <property type="term" value="F:zinc ion binding"/>
    <property type="evidence" value="ECO:0007669"/>
    <property type="project" value="UniProtKB-KW"/>
</dbReference>
<keyword evidence="1" id="KW-0488">Methylation</keyword>
<feature type="domain" description="J" evidence="11">
    <location>
        <begin position="6"/>
        <end position="68"/>
    </location>
</feature>
<dbReference type="CDD" id="cd10747">
    <property type="entry name" value="DnaJ_C"/>
    <property type="match status" value="1"/>
</dbReference>
<organism evidence="13 14">
    <name type="scientific">Ceratosolen solmsi marchali</name>
    <dbReference type="NCBI Taxonomy" id="326594"/>
    <lineage>
        <taxon>Eukaryota</taxon>
        <taxon>Metazoa</taxon>
        <taxon>Ecdysozoa</taxon>
        <taxon>Arthropoda</taxon>
        <taxon>Hexapoda</taxon>
        <taxon>Insecta</taxon>
        <taxon>Pterygota</taxon>
        <taxon>Neoptera</taxon>
        <taxon>Endopterygota</taxon>
        <taxon>Hymenoptera</taxon>
        <taxon>Apocrita</taxon>
        <taxon>Proctotrupomorpha</taxon>
        <taxon>Chalcidoidea</taxon>
        <taxon>Agaonidae</taxon>
        <taxon>Agaoninae</taxon>
        <taxon>Ceratosolen</taxon>
    </lineage>
</organism>
<dbReference type="CDD" id="cd10719">
    <property type="entry name" value="DnaJ_zf"/>
    <property type="match status" value="1"/>
</dbReference>
<dbReference type="InterPro" id="IPR044713">
    <property type="entry name" value="DNJA1/2-like"/>
</dbReference>
<dbReference type="SUPFAM" id="SSF49493">
    <property type="entry name" value="HSP40/DnaJ peptide-binding domain"/>
    <property type="match status" value="2"/>
</dbReference>
<dbReference type="GeneID" id="105363744"/>
<evidence type="ECO:0000256" key="10">
    <source>
        <dbReference type="SAM" id="MobiDB-lite"/>
    </source>
</evidence>
<keyword evidence="3" id="KW-0677">Repeat</keyword>
<dbReference type="GO" id="GO:0006457">
    <property type="term" value="P:protein folding"/>
    <property type="evidence" value="ECO:0007669"/>
    <property type="project" value="InterPro"/>
</dbReference>
<dbReference type="InterPro" id="IPR018253">
    <property type="entry name" value="DnaJ_domain_CS"/>
</dbReference>
<dbReference type="PROSITE" id="PS51188">
    <property type="entry name" value="ZF_CR"/>
    <property type="match status" value="1"/>
</dbReference>
<evidence type="ECO:0000256" key="5">
    <source>
        <dbReference type="ARBA" id="ARBA00022833"/>
    </source>
</evidence>
<dbReference type="FunFam" id="2.60.260.20:FF:000003">
    <property type="entry name" value="DnaJ subfamily A member 2"/>
    <property type="match status" value="1"/>
</dbReference>
<keyword evidence="13" id="KW-1185">Reference proteome</keyword>
<keyword evidence="2 9" id="KW-0479">Metal-binding</keyword>
<keyword evidence="5 9" id="KW-0862">Zinc</keyword>
<dbReference type="InterPro" id="IPR008971">
    <property type="entry name" value="HSP40/DnaJ_pept-bd"/>
</dbReference>
<evidence type="ECO:0000256" key="1">
    <source>
        <dbReference type="ARBA" id="ARBA00022481"/>
    </source>
</evidence>
<dbReference type="SUPFAM" id="SSF57938">
    <property type="entry name" value="DnaJ/Hsp40 cysteine-rich domain"/>
    <property type="match status" value="1"/>
</dbReference>
<sequence>MVKETTFYDVLGVKPGCSQEDLKRAFRKLALKYHPDKNPNEGERFKQMSQAYEVLSNPEKKRIYDAGGEQALKEGGMSAASSPMDIFEMIFGDGRRKRRGRDVVHQLSVSLEELYKGTVRKLALQKNVICDKCEGIGGKKDAVEQCRMCEGTGYKVQLQQLAPGMMQEYRSTCSKCKGQGDHIKSKDRCPQCLGKKTIRDRKILEVYIDKGMMHSERIVFTGQGDQEPDREPGNIVILLEQKEHDVFVRSNNDLKMRINLQLVEALCGFQKVIQTLDQRNLVITSHPGQVVKDSDIKCIPCEGMPVHKDPFTKGRLIIEFRVNFPMVIDPSVIPTLEQCLPPREEVIVPYGSEDCPLMDLDTDYEERERDGHQHVHAHDEDEGGSSRVKCATN</sequence>
<dbReference type="PRINTS" id="PR00625">
    <property type="entry name" value="JDOMAIN"/>
</dbReference>
<evidence type="ECO:0000256" key="3">
    <source>
        <dbReference type="ARBA" id="ARBA00022737"/>
    </source>
</evidence>
<evidence type="ECO:0000259" key="12">
    <source>
        <dbReference type="PROSITE" id="PS51188"/>
    </source>
</evidence>
<dbReference type="RefSeq" id="XP_011499812.1">
    <property type="nucleotide sequence ID" value="XM_011501510.1"/>
</dbReference>
<dbReference type="SUPFAM" id="SSF46565">
    <property type="entry name" value="Chaperone J-domain"/>
    <property type="match status" value="1"/>
</dbReference>
<dbReference type="Gene3D" id="2.10.230.10">
    <property type="entry name" value="Heat shock protein DnaJ, cysteine-rich domain"/>
    <property type="match status" value="1"/>
</dbReference>
<evidence type="ECO:0000256" key="7">
    <source>
        <dbReference type="ARBA" id="ARBA00023288"/>
    </source>
</evidence>
<evidence type="ECO:0000313" key="14">
    <source>
        <dbReference type="RefSeq" id="XP_011499812.1"/>
    </source>
</evidence>
<dbReference type="Pfam" id="PF00226">
    <property type="entry name" value="DnaJ"/>
    <property type="match status" value="1"/>
</dbReference>
<dbReference type="GO" id="GO:0030544">
    <property type="term" value="F:Hsp70 protein binding"/>
    <property type="evidence" value="ECO:0007669"/>
    <property type="project" value="InterPro"/>
</dbReference>
<gene>
    <name evidence="14" type="primary">LOC105363744</name>
</gene>
<dbReference type="CTD" id="41646"/>
<dbReference type="Pfam" id="PF00684">
    <property type="entry name" value="DnaJ_CXXCXGXG"/>
    <property type="match status" value="1"/>
</dbReference>
<dbReference type="Pfam" id="PF01556">
    <property type="entry name" value="DnaJ_C"/>
    <property type="match status" value="1"/>
</dbReference>
<dbReference type="InterPro" id="IPR001305">
    <property type="entry name" value="HSP_DnaJ_Cys-rich_dom"/>
</dbReference>
<dbReference type="Gene3D" id="1.10.287.110">
    <property type="entry name" value="DnaJ domain"/>
    <property type="match status" value="1"/>
</dbReference>
<reference evidence="14" key="1">
    <citation type="submission" date="2025-08" db="UniProtKB">
        <authorList>
            <consortium name="RefSeq"/>
        </authorList>
    </citation>
    <scope>IDENTIFICATION</scope>
</reference>
<evidence type="ECO:0000259" key="11">
    <source>
        <dbReference type="PROSITE" id="PS50076"/>
    </source>
</evidence>
<name>A0AAJ6YKN2_9HYME</name>
<dbReference type="GO" id="GO:0051082">
    <property type="term" value="F:unfolded protein binding"/>
    <property type="evidence" value="ECO:0007669"/>
    <property type="project" value="InterPro"/>
</dbReference>
<protein>
    <submittedName>
        <fullName evidence="14">DnaJ homolog subfamily A member 1</fullName>
    </submittedName>
</protein>
<keyword evidence="6" id="KW-0143">Chaperone</keyword>
<dbReference type="InterPro" id="IPR036869">
    <property type="entry name" value="J_dom_sf"/>
</dbReference>
<evidence type="ECO:0000256" key="4">
    <source>
        <dbReference type="ARBA" id="ARBA00022771"/>
    </source>
</evidence>
<proteinExistence type="predicted"/>
<dbReference type="InterPro" id="IPR036410">
    <property type="entry name" value="HSP_DnaJ_Cys-rich_dom_sf"/>
</dbReference>
<feature type="region of interest" description="Disordered" evidence="10">
    <location>
        <begin position="365"/>
        <end position="393"/>
    </location>
</feature>
<dbReference type="InterPro" id="IPR001623">
    <property type="entry name" value="DnaJ_domain"/>
</dbReference>
<dbReference type="KEGG" id="csol:105363744"/>
<keyword evidence="8" id="KW-0636">Prenylation</keyword>
<evidence type="ECO:0000313" key="13">
    <source>
        <dbReference type="Proteomes" id="UP000695007"/>
    </source>
</evidence>
<feature type="compositionally biased region" description="Basic and acidic residues" evidence="10">
    <location>
        <begin position="366"/>
        <end position="379"/>
    </location>
</feature>
<dbReference type="PANTHER" id="PTHR43888">
    <property type="entry name" value="DNAJ-LIKE-2, ISOFORM A-RELATED"/>
    <property type="match status" value="1"/>
</dbReference>
<feature type="domain" description="CR-type" evidence="12">
    <location>
        <begin position="117"/>
        <end position="201"/>
    </location>
</feature>
<evidence type="ECO:0000256" key="6">
    <source>
        <dbReference type="ARBA" id="ARBA00023186"/>
    </source>
</evidence>
<dbReference type="PROSITE" id="PS00636">
    <property type="entry name" value="DNAJ_1"/>
    <property type="match status" value="1"/>
</dbReference>
<feature type="zinc finger region" description="CR-type" evidence="9">
    <location>
        <begin position="117"/>
        <end position="201"/>
    </location>
</feature>
<evidence type="ECO:0000256" key="8">
    <source>
        <dbReference type="ARBA" id="ARBA00023289"/>
    </source>
</evidence>
<keyword evidence="4 9" id="KW-0863">Zinc-finger</keyword>
<accession>A0AAJ6YKN2</accession>
<dbReference type="Proteomes" id="UP000695007">
    <property type="component" value="Unplaced"/>
</dbReference>